<protein>
    <submittedName>
        <fullName evidence="3">Amidohydrolase family protein</fullName>
    </submittedName>
</protein>
<dbReference type="EMBL" id="DXDU01000152">
    <property type="protein sequence ID" value="HIY27373.1"/>
    <property type="molecule type" value="Genomic_DNA"/>
</dbReference>
<reference evidence="3" key="2">
    <citation type="submission" date="2021-04" db="EMBL/GenBank/DDBJ databases">
        <authorList>
            <person name="Gilroy R."/>
        </authorList>
    </citation>
    <scope>NUCLEOTIDE SEQUENCE</scope>
    <source>
        <strain evidence="3">1282</strain>
    </source>
</reference>
<dbReference type="InterPro" id="IPR032466">
    <property type="entry name" value="Metal_Hydrolase"/>
</dbReference>
<proteinExistence type="predicted"/>
<comment type="caution">
    <text evidence="3">The sequence shown here is derived from an EMBL/GenBank/DDBJ whole genome shotgun (WGS) entry which is preliminary data.</text>
</comment>
<evidence type="ECO:0000313" key="3">
    <source>
        <dbReference type="EMBL" id="HIY27373.1"/>
    </source>
</evidence>
<dbReference type="AlphaFoldDB" id="A0A9D1YEH1"/>
<feature type="domain" description="Amidohydrolase-related" evidence="2">
    <location>
        <begin position="66"/>
        <end position="264"/>
    </location>
</feature>
<evidence type="ECO:0000313" key="4">
    <source>
        <dbReference type="Proteomes" id="UP000823915"/>
    </source>
</evidence>
<organism evidence="3 4">
    <name type="scientific">Candidatus Acutalibacter pullistercoris</name>
    <dbReference type="NCBI Taxonomy" id="2838418"/>
    <lineage>
        <taxon>Bacteria</taxon>
        <taxon>Bacillati</taxon>
        <taxon>Bacillota</taxon>
        <taxon>Clostridia</taxon>
        <taxon>Eubacteriales</taxon>
        <taxon>Acutalibacteraceae</taxon>
        <taxon>Acutalibacter</taxon>
    </lineage>
</organism>
<accession>A0A9D1YEH1</accession>
<dbReference type="PANTHER" id="PTHR21240">
    <property type="entry name" value="2-AMINO-3-CARBOXYLMUCONATE-6-SEMIALDEHYDE DECARBOXYLASE"/>
    <property type="match status" value="1"/>
</dbReference>
<gene>
    <name evidence="3" type="ORF">H9838_09435</name>
</gene>
<sequence>MKYFDTHVHFFPDKLAGKALPRLREISGCPTYTDGTRGDTLEKFAQWGCCGGMVLHIATNAHQQTSVNRFAVESQGDGLYCFGSVYPYAENALQAMEEIKASGLYGVKLHPDYQEFFIGDEAALALYAQAEKLGLPVAFHTGVDPLSPHLVHCPPDVLGKIADLFPKLTIIAAHMGGMDMPQEAARHLAKKPNVYFDTAFASHFLDAAGFTELVKLRGADHVLFATDSPWSTLPAEKALLEAADLTPAEKEAIACKNAQALFGISI</sequence>
<keyword evidence="1" id="KW-0456">Lyase</keyword>
<dbReference type="InterPro" id="IPR006680">
    <property type="entry name" value="Amidohydro-rel"/>
</dbReference>
<dbReference type="Pfam" id="PF04909">
    <property type="entry name" value="Amidohydro_2"/>
    <property type="match status" value="1"/>
</dbReference>
<dbReference type="InterPro" id="IPR032465">
    <property type="entry name" value="ACMSD"/>
</dbReference>
<reference evidence="3" key="1">
    <citation type="journal article" date="2021" name="PeerJ">
        <title>Extensive microbial diversity within the chicken gut microbiome revealed by metagenomics and culture.</title>
        <authorList>
            <person name="Gilroy R."/>
            <person name="Ravi A."/>
            <person name="Getino M."/>
            <person name="Pursley I."/>
            <person name="Horton D.L."/>
            <person name="Alikhan N.F."/>
            <person name="Baker D."/>
            <person name="Gharbi K."/>
            <person name="Hall N."/>
            <person name="Watson M."/>
            <person name="Adriaenssens E.M."/>
            <person name="Foster-Nyarko E."/>
            <person name="Jarju S."/>
            <person name="Secka A."/>
            <person name="Antonio M."/>
            <person name="Oren A."/>
            <person name="Chaudhuri R.R."/>
            <person name="La Ragione R."/>
            <person name="Hildebrand F."/>
            <person name="Pallen M.J."/>
        </authorList>
    </citation>
    <scope>NUCLEOTIDE SEQUENCE</scope>
    <source>
        <strain evidence="3">1282</strain>
    </source>
</reference>
<dbReference type="GO" id="GO:0016831">
    <property type="term" value="F:carboxy-lyase activity"/>
    <property type="evidence" value="ECO:0007669"/>
    <property type="project" value="InterPro"/>
</dbReference>
<name>A0A9D1YEH1_9FIRM</name>
<dbReference type="CDD" id="cd01292">
    <property type="entry name" value="metallo-dependent_hydrolases"/>
    <property type="match status" value="1"/>
</dbReference>
<dbReference type="Proteomes" id="UP000823915">
    <property type="component" value="Unassembled WGS sequence"/>
</dbReference>
<dbReference type="SUPFAM" id="SSF51556">
    <property type="entry name" value="Metallo-dependent hydrolases"/>
    <property type="match status" value="1"/>
</dbReference>
<evidence type="ECO:0000256" key="1">
    <source>
        <dbReference type="ARBA" id="ARBA00023239"/>
    </source>
</evidence>
<evidence type="ECO:0000259" key="2">
    <source>
        <dbReference type="Pfam" id="PF04909"/>
    </source>
</evidence>
<dbReference type="GO" id="GO:0016787">
    <property type="term" value="F:hydrolase activity"/>
    <property type="evidence" value="ECO:0007669"/>
    <property type="project" value="InterPro"/>
</dbReference>
<dbReference type="Gene3D" id="3.20.20.140">
    <property type="entry name" value="Metal-dependent hydrolases"/>
    <property type="match status" value="1"/>
</dbReference>